<sequence>MASLFTARTVLSTVMFMTDYSILICPIRRIRVKLIHKDKHKATLSHVRLKIELISVPSLARLLIFRGNLPAIFRYRGKT</sequence>
<reference evidence="2" key="1">
    <citation type="submission" date="2013-07" db="EMBL/GenBank/DDBJ databases">
        <title>The genome of Eucalyptus grandis.</title>
        <authorList>
            <person name="Schmutz J."/>
            <person name="Hayes R."/>
            <person name="Myburg A."/>
            <person name="Tuskan G."/>
            <person name="Grattapaglia D."/>
            <person name="Rokhsar D.S."/>
        </authorList>
    </citation>
    <scope>NUCLEOTIDE SEQUENCE</scope>
    <source>
        <tissue evidence="2">Leaf extractions</tissue>
    </source>
</reference>
<organism evidence="2">
    <name type="scientific">Eucalyptus grandis</name>
    <name type="common">Flooded gum</name>
    <dbReference type="NCBI Taxonomy" id="71139"/>
    <lineage>
        <taxon>Eukaryota</taxon>
        <taxon>Viridiplantae</taxon>
        <taxon>Streptophyta</taxon>
        <taxon>Embryophyta</taxon>
        <taxon>Tracheophyta</taxon>
        <taxon>Spermatophyta</taxon>
        <taxon>Magnoliopsida</taxon>
        <taxon>eudicotyledons</taxon>
        <taxon>Gunneridae</taxon>
        <taxon>Pentapetalae</taxon>
        <taxon>rosids</taxon>
        <taxon>malvids</taxon>
        <taxon>Myrtales</taxon>
        <taxon>Myrtaceae</taxon>
        <taxon>Myrtoideae</taxon>
        <taxon>Eucalypteae</taxon>
        <taxon>Eucalyptus</taxon>
    </lineage>
</organism>
<keyword evidence="1" id="KW-0472">Membrane</keyword>
<proteinExistence type="predicted"/>
<dbReference type="AlphaFoldDB" id="A0A059BRZ7"/>
<dbReference type="InParanoid" id="A0A059BRZ7"/>
<dbReference type="EMBL" id="KK198758">
    <property type="protein sequence ID" value="KCW69018.1"/>
    <property type="molecule type" value="Genomic_DNA"/>
</dbReference>
<name>A0A059BRZ7_EUCGR</name>
<keyword evidence="1" id="KW-0812">Transmembrane</keyword>
<feature type="transmembrane region" description="Helical" evidence="1">
    <location>
        <begin position="6"/>
        <end position="27"/>
    </location>
</feature>
<accession>A0A059BRZ7</accession>
<dbReference type="Gramene" id="KCW69018">
    <property type="protein sequence ID" value="KCW69018"/>
    <property type="gene ID" value="EUGRSUZ_F02576"/>
</dbReference>
<gene>
    <name evidence="2" type="ORF">EUGRSUZ_F02576</name>
</gene>
<evidence type="ECO:0000256" key="1">
    <source>
        <dbReference type="SAM" id="Phobius"/>
    </source>
</evidence>
<protein>
    <submittedName>
        <fullName evidence="2">Uncharacterized protein</fullName>
    </submittedName>
</protein>
<keyword evidence="1" id="KW-1133">Transmembrane helix</keyword>
<evidence type="ECO:0000313" key="2">
    <source>
        <dbReference type="EMBL" id="KCW69018.1"/>
    </source>
</evidence>